<dbReference type="InterPro" id="IPR008023">
    <property type="entry name" value="DUF748"/>
</dbReference>
<comment type="caution">
    <text evidence="3">The sequence shown here is derived from an EMBL/GenBank/DDBJ whole genome shotgun (WGS) entry which is preliminary data.</text>
</comment>
<dbReference type="InterPro" id="IPR052894">
    <property type="entry name" value="AsmA-related"/>
</dbReference>
<dbReference type="PANTHER" id="PTHR30441">
    <property type="entry name" value="DUF748 DOMAIN-CONTAINING PROTEIN"/>
    <property type="match status" value="1"/>
</dbReference>
<sequence length="1207" mass="130410">MFDRRLLGDPRLLRARAQAGHVYRSRRLRRWLLFVGIALVVFGLLGFFAAPPWLKSQLQQRLGTRLGRPVTIGEVHLNPYTLRLELDRLHVGESDRQSAFVDVDRFVVNASWSSLFRWAPVLDELALQHPQLHLVRLGPQRFNFSDLLAGLSGPADPKAAPARFALANISVHDGDIRFDDKVLGTSHRIDRIELGIPFLANLPATTDLFVKPLFAARIDGSPLRIDGRTKPFASSRESVLEFQLDHLDLPRYLGYAPAALPVAIPRGQLSGKLELHFVATKADTQLRLDGQLSLDDFSMTTPGGAALLELGHGSAELTDVQPLLSRYRLGRVLLDRATLHYRLGAEGHSNFDVLTAVDTGKPPTGPAASANDVRIHALDLQRSRLDYTDASGAVAGTATLTNLRGSLRGLSTVAAPAATLVMSGQLNGGGLGVTGKLDLAGARFDGRLALDGVALAPLQSLAMPQLQARITRGKLDAHGQLQASWGKPINLHMEPAQLTISNLVLQRDATDVTPVAWKSVQVKLDRFDLAARNAQVASVDAQGLQLDVKRLRNGQVDLAGLLATATTTPSPASNLAPQATVPAWHWQVDELKVEDGDVAFVDLTADHPVPVDLHADRYRVETLSSNLQLPLTVTLTGKLGRGRYDVSGKITPQPLVADLQVRTRALDIAPLQSLISVPLNVRIGSALLSLDGRLGYRDQGSADARISYRGAATLGRVRVQDKVTGDDFLRWHSLAATGLLVRLGEGAPHADVGGLALSDFYARVIINSNGRLNLQDVVATGAGAAAVSVTRVEKTPAPATTTATTPATGLPAGPRPDIRIGQITLARGQLNYTDNFIKPNYTANVTDLAGSIGAFGTREGSPALLVLQGKLDENSPVDINGSINPLTPVAFLDIKAKADGVQLTRLSPYSGKYAGYPITGGVLNVDVHYMLDQRKLTADNHIFIEQLTFGERITTPGVSHLPVKLAVALLKNAQGQIDVHVPVSGSLDDPKFSMGGLIWHAFVNLIARAATAPFRLLASIGGGKHPDLGYVEFAPGSAVLNDATLSRLTQLAKLLQQKPSLKLDITGRMDPAVDEKGLRAVMVEDLVRKEKAEHDGDKVDPSTLKLTPDEYEHYLTRVYRHAKFPKPKNLIGFTKSQPPEEMRLLLETHMPVDAAALRQLADRRAAAVQQWLQGKIDPQRLSVHPPRLDAKGINDKGKTTRVDFGLH</sequence>
<feature type="transmembrane region" description="Helical" evidence="2">
    <location>
        <begin position="31"/>
        <end position="54"/>
    </location>
</feature>
<dbReference type="InterPro" id="IPR036737">
    <property type="entry name" value="OmpA-like_sf"/>
</dbReference>
<keyword evidence="2" id="KW-1133">Transmembrane helix</keyword>
<organism evidence="3 4">
    <name type="scientific">Rhodanobacter ginsengisoli</name>
    <dbReference type="NCBI Taxonomy" id="418646"/>
    <lineage>
        <taxon>Bacteria</taxon>
        <taxon>Pseudomonadati</taxon>
        <taxon>Pseudomonadota</taxon>
        <taxon>Gammaproteobacteria</taxon>
        <taxon>Lysobacterales</taxon>
        <taxon>Rhodanobacteraceae</taxon>
        <taxon>Rhodanobacter</taxon>
    </lineage>
</organism>
<keyword evidence="4" id="KW-1185">Reference proteome</keyword>
<keyword evidence="2" id="KW-0812">Transmembrane</keyword>
<accession>A0ABW0QP85</accession>
<reference evidence="4" key="1">
    <citation type="journal article" date="2019" name="Int. J. Syst. Evol. Microbiol.">
        <title>The Global Catalogue of Microorganisms (GCM) 10K type strain sequencing project: providing services to taxonomists for standard genome sequencing and annotation.</title>
        <authorList>
            <consortium name="The Broad Institute Genomics Platform"/>
            <consortium name="The Broad Institute Genome Sequencing Center for Infectious Disease"/>
            <person name="Wu L."/>
            <person name="Ma J."/>
        </authorList>
    </citation>
    <scope>NUCLEOTIDE SEQUENCE [LARGE SCALE GENOMIC DNA]</scope>
    <source>
        <strain evidence="4">CGMCC 1.16619</strain>
    </source>
</reference>
<dbReference type="Proteomes" id="UP001596114">
    <property type="component" value="Unassembled WGS sequence"/>
</dbReference>
<evidence type="ECO:0000313" key="3">
    <source>
        <dbReference type="EMBL" id="MFC5525982.1"/>
    </source>
</evidence>
<dbReference type="PANTHER" id="PTHR30441:SF8">
    <property type="entry name" value="DUF748 DOMAIN-CONTAINING PROTEIN"/>
    <property type="match status" value="1"/>
</dbReference>
<dbReference type="EMBL" id="JBHSNF010000002">
    <property type="protein sequence ID" value="MFC5525982.1"/>
    <property type="molecule type" value="Genomic_DNA"/>
</dbReference>
<dbReference type="Gene3D" id="3.30.1330.60">
    <property type="entry name" value="OmpA-like domain"/>
    <property type="match status" value="1"/>
</dbReference>
<proteinExistence type="predicted"/>
<dbReference type="RefSeq" id="WP_377319534.1">
    <property type="nucleotide sequence ID" value="NZ_JBHSNF010000002.1"/>
</dbReference>
<evidence type="ECO:0000313" key="4">
    <source>
        <dbReference type="Proteomes" id="UP001596114"/>
    </source>
</evidence>
<protein>
    <submittedName>
        <fullName evidence="3">DUF748 domain-containing protein</fullName>
    </submittedName>
</protein>
<dbReference type="Pfam" id="PF05359">
    <property type="entry name" value="DUF748"/>
    <property type="match status" value="2"/>
</dbReference>
<gene>
    <name evidence="3" type="ORF">ACFPPA_09530</name>
</gene>
<name>A0ABW0QP85_9GAMM</name>
<keyword evidence="2" id="KW-0472">Membrane</keyword>
<feature type="compositionally biased region" description="Basic and acidic residues" evidence="1">
    <location>
        <begin position="1186"/>
        <end position="1207"/>
    </location>
</feature>
<evidence type="ECO:0000256" key="1">
    <source>
        <dbReference type="SAM" id="MobiDB-lite"/>
    </source>
</evidence>
<feature type="region of interest" description="Disordered" evidence="1">
    <location>
        <begin position="1182"/>
        <end position="1207"/>
    </location>
</feature>
<evidence type="ECO:0000256" key="2">
    <source>
        <dbReference type="SAM" id="Phobius"/>
    </source>
</evidence>